<feature type="transmembrane region" description="Helical" evidence="1">
    <location>
        <begin position="103"/>
        <end position="125"/>
    </location>
</feature>
<dbReference type="SMART" id="SM00065">
    <property type="entry name" value="GAF"/>
    <property type="match status" value="1"/>
</dbReference>
<protein>
    <submittedName>
        <fullName evidence="3">Signal transduction histidine kinase</fullName>
    </submittedName>
</protein>
<evidence type="ECO:0000313" key="4">
    <source>
        <dbReference type="Proteomes" id="UP000186914"/>
    </source>
</evidence>
<evidence type="ECO:0000313" key="3">
    <source>
        <dbReference type="EMBL" id="SIQ76429.1"/>
    </source>
</evidence>
<gene>
    <name evidence="3" type="ORF">SAMN05421858_0330</name>
</gene>
<sequence>MYSVMFDSATLFGGVVLSGTAVGGATGFLLARHAWSNRDVPGAISFASLMVAVTGWCTFSLLFLTSSTRSQTIFWASFVGVCATAVPVLWLTFALEYTGRNDWLTAATVPLIWAEPVVYIALSFVSPLHGFTNETARVVPMGGLTTLSVSHTQTFYFHVIYLLVVVLTGFVFLTAFLVQADRLYRKQTVAVVIAGLFPLLGTSASALLIPNATLNLTQVFFSVGGVFIALALFRYDFLDVAPLATEVVLSEMEDPVIVVTDGRIAEHNPAAAELLGSETAVGERIESALPGLLDAVWTGKSFSPSRARADGGTVSNDSSADGNTLVETAVYDPRLTPIYDHHEIRRGDILVLREITAQKRREETLRALQSATRRFMDVERGEEIARIAVETADEVLDHPHSAIAFPDDGETELRAVAMTDALADSTDAEMVFHRSDSAVWNVFESGESAVHESSAVLSSAWHTHFPVGSVLLFPLGEHGVLGIGGDAEKRVFTDHDRRFAQILATTTESALNRAQRETELRESQAMVEERTDQIEFFNGVLRHDILNGITVINGNLELLSEHVTESGRPHLETVQNWSEDIGQLTQKVRSASQTITNAESMPLTAHSLSKTLSCKVTKIQNTYPNVTVEAEIEDGLCVSGDELLGEVLENVLLNAIEHNDQSSPSIVVRARRNEDAIRVEIEDDGPGIPDEMKSAVFDRNVTSESSGSIGFGLYFVHVMMTQYGGNIRFEDAETRGSVAILTFSPVGQKISFA</sequence>
<dbReference type="GO" id="GO:0005886">
    <property type="term" value="C:plasma membrane"/>
    <property type="evidence" value="ECO:0007669"/>
    <property type="project" value="TreeGrafter"/>
</dbReference>
<dbReference type="Pfam" id="PF16927">
    <property type="entry name" value="HisKA_7TM"/>
    <property type="match status" value="1"/>
</dbReference>
<organism evidence="3 4">
    <name type="scientific">Haladaptatus litoreus</name>
    <dbReference type="NCBI Taxonomy" id="553468"/>
    <lineage>
        <taxon>Archaea</taxon>
        <taxon>Methanobacteriati</taxon>
        <taxon>Methanobacteriota</taxon>
        <taxon>Stenosarchaea group</taxon>
        <taxon>Halobacteria</taxon>
        <taxon>Halobacteriales</taxon>
        <taxon>Haladaptataceae</taxon>
        <taxon>Haladaptatus</taxon>
    </lineage>
</organism>
<dbReference type="SUPFAM" id="SSF55781">
    <property type="entry name" value="GAF domain-like"/>
    <property type="match status" value="1"/>
</dbReference>
<dbReference type="Pfam" id="PF13188">
    <property type="entry name" value="PAS_8"/>
    <property type="match status" value="1"/>
</dbReference>
<evidence type="ECO:0000256" key="1">
    <source>
        <dbReference type="SAM" id="Phobius"/>
    </source>
</evidence>
<keyword evidence="3" id="KW-0418">Kinase</keyword>
<feature type="domain" description="Histidine kinase" evidence="2">
    <location>
        <begin position="540"/>
        <end position="747"/>
    </location>
</feature>
<dbReference type="InterPro" id="IPR052023">
    <property type="entry name" value="Histidine_kinase_KdpD"/>
</dbReference>
<dbReference type="PANTHER" id="PTHR45569">
    <property type="entry name" value="SENSOR PROTEIN KDPD"/>
    <property type="match status" value="1"/>
</dbReference>
<feature type="transmembrane region" description="Helical" evidence="1">
    <location>
        <begin position="12"/>
        <end position="31"/>
    </location>
</feature>
<feature type="transmembrane region" description="Helical" evidence="1">
    <location>
        <begin position="72"/>
        <end position="91"/>
    </location>
</feature>
<dbReference type="PANTHER" id="PTHR45569:SF1">
    <property type="entry name" value="SENSOR PROTEIN KDPD"/>
    <property type="match status" value="1"/>
</dbReference>
<keyword evidence="4" id="KW-1185">Reference proteome</keyword>
<dbReference type="Pfam" id="PF02518">
    <property type="entry name" value="HATPase_c"/>
    <property type="match status" value="1"/>
</dbReference>
<feature type="transmembrane region" description="Helical" evidence="1">
    <location>
        <begin position="43"/>
        <end position="66"/>
    </location>
</feature>
<dbReference type="Gene3D" id="3.30.450.20">
    <property type="entry name" value="PAS domain"/>
    <property type="match status" value="1"/>
</dbReference>
<dbReference type="SMART" id="SM00387">
    <property type="entry name" value="HATPase_c"/>
    <property type="match status" value="1"/>
</dbReference>
<evidence type="ECO:0000259" key="2">
    <source>
        <dbReference type="PROSITE" id="PS50109"/>
    </source>
</evidence>
<dbReference type="EMBL" id="FTNO01000001">
    <property type="protein sequence ID" value="SIQ76429.1"/>
    <property type="molecule type" value="Genomic_DNA"/>
</dbReference>
<dbReference type="PROSITE" id="PS50109">
    <property type="entry name" value="HIS_KIN"/>
    <property type="match status" value="1"/>
</dbReference>
<dbReference type="GO" id="GO:0000155">
    <property type="term" value="F:phosphorelay sensor kinase activity"/>
    <property type="evidence" value="ECO:0007669"/>
    <property type="project" value="TreeGrafter"/>
</dbReference>
<dbReference type="InterPro" id="IPR000014">
    <property type="entry name" value="PAS"/>
</dbReference>
<keyword evidence="1" id="KW-1133">Transmembrane helix</keyword>
<feature type="transmembrane region" description="Helical" evidence="1">
    <location>
        <begin position="155"/>
        <end position="177"/>
    </location>
</feature>
<feature type="transmembrane region" description="Helical" evidence="1">
    <location>
        <begin position="215"/>
        <end position="233"/>
    </location>
</feature>
<dbReference type="InterPro" id="IPR003018">
    <property type="entry name" value="GAF"/>
</dbReference>
<feature type="transmembrane region" description="Helical" evidence="1">
    <location>
        <begin position="189"/>
        <end position="209"/>
    </location>
</feature>
<keyword evidence="1" id="KW-0472">Membrane</keyword>
<dbReference type="AlphaFoldDB" id="A0A1N6VFC4"/>
<dbReference type="Proteomes" id="UP000186914">
    <property type="component" value="Unassembled WGS sequence"/>
</dbReference>
<proteinExistence type="predicted"/>
<dbReference type="Gene3D" id="3.30.450.40">
    <property type="match status" value="1"/>
</dbReference>
<dbReference type="InterPro" id="IPR003594">
    <property type="entry name" value="HATPase_dom"/>
</dbReference>
<dbReference type="Gene3D" id="3.30.565.10">
    <property type="entry name" value="Histidine kinase-like ATPase, C-terminal domain"/>
    <property type="match status" value="1"/>
</dbReference>
<dbReference type="InterPro" id="IPR029016">
    <property type="entry name" value="GAF-like_dom_sf"/>
</dbReference>
<dbReference type="Pfam" id="PF13185">
    <property type="entry name" value="GAF_2"/>
    <property type="match status" value="1"/>
</dbReference>
<reference evidence="4" key="1">
    <citation type="submission" date="2017-01" db="EMBL/GenBank/DDBJ databases">
        <authorList>
            <person name="Varghese N."/>
            <person name="Submissions S."/>
        </authorList>
    </citation>
    <scope>NUCLEOTIDE SEQUENCE [LARGE SCALE GENOMIC DNA]</scope>
    <source>
        <strain evidence="4">CGMCC 1.7737</strain>
    </source>
</reference>
<dbReference type="SUPFAM" id="SSF55874">
    <property type="entry name" value="ATPase domain of HSP90 chaperone/DNA topoisomerase II/histidine kinase"/>
    <property type="match status" value="1"/>
</dbReference>
<keyword evidence="1" id="KW-0812">Transmembrane</keyword>
<name>A0A1N6VFC4_9EURY</name>
<dbReference type="InterPro" id="IPR036890">
    <property type="entry name" value="HATPase_C_sf"/>
</dbReference>
<dbReference type="CDD" id="cd00075">
    <property type="entry name" value="HATPase"/>
    <property type="match status" value="1"/>
</dbReference>
<dbReference type="InterPro" id="IPR031621">
    <property type="entry name" value="HisKA_7TM"/>
</dbReference>
<dbReference type="InterPro" id="IPR005467">
    <property type="entry name" value="His_kinase_dom"/>
</dbReference>
<keyword evidence="3" id="KW-0808">Transferase</keyword>
<accession>A0A1N6VFC4</accession>